<dbReference type="EMBL" id="QXEC01000032">
    <property type="protein sequence ID" value="RIV33191.1"/>
    <property type="molecule type" value="Genomic_DNA"/>
</dbReference>
<dbReference type="RefSeq" id="WP_119579458.1">
    <property type="nucleotide sequence ID" value="NZ_QXEC01000032.1"/>
</dbReference>
<organism evidence="1 2">
    <name type="scientific">Micromonospora radicis</name>
    <dbReference type="NCBI Taxonomy" id="1894971"/>
    <lineage>
        <taxon>Bacteria</taxon>
        <taxon>Bacillati</taxon>
        <taxon>Actinomycetota</taxon>
        <taxon>Actinomycetes</taxon>
        <taxon>Micromonosporales</taxon>
        <taxon>Micromonosporaceae</taxon>
        <taxon>Micromonospora</taxon>
    </lineage>
</organism>
<name>A0A418MNW8_9ACTN</name>
<keyword evidence="2" id="KW-1185">Reference proteome</keyword>
<evidence type="ECO:0000313" key="2">
    <source>
        <dbReference type="Proteomes" id="UP000283832"/>
    </source>
</evidence>
<comment type="caution">
    <text evidence="1">The sequence shown here is derived from an EMBL/GenBank/DDBJ whole genome shotgun (WGS) entry which is preliminary data.</text>
</comment>
<accession>A0A418MNW8</accession>
<dbReference type="OrthoDB" id="9841904at2"/>
<protein>
    <submittedName>
        <fullName evidence="1">Uncharacterized protein</fullName>
    </submittedName>
</protein>
<sequence>MPSESNPITIDHAVIKNLGLRLKNAAVGGDNVMYGARFVDDAGVTLPADDRISTTDYSLGPRALLPDVENVRVAAGAPEFATGAAVARSVSTAAPAAFSRLMKLRDRMDQYALDLDAFLAENDTLEDINNVTALKLQEHVTFYEIDEEGTGK</sequence>
<dbReference type="AlphaFoldDB" id="A0A418MNW8"/>
<reference evidence="1 2" key="1">
    <citation type="submission" date="2018-08" db="EMBL/GenBank/DDBJ databases">
        <title>Jishengella sp. nov., isolated from a root of Azadirachta indica A. Juss. var. siamensis Valenton.</title>
        <authorList>
            <person name="Kuncharoen N."/>
            <person name="Tanasupawat S."/>
            <person name="Kudo T."/>
            <person name="Ohkuma M."/>
        </authorList>
    </citation>
    <scope>NUCLEOTIDE SEQUENCE [LARGE SCALE GENOMIC DNA]</scope>
    <source>
        <strain evidence="1 2">AZ1-13</strain>
    </source>
</reference>
<gene>
    <name evidence="1" type="ORF">D2L64_23915</name>
</gene>
<evidence type="ECO:0000313" key="1">
    <source>
        <dbReference type="EMBL" id="RIV33191.1"/>
    </source>
</evidence>
<proteinExistence type="predicted"/>
<dbReference type="Proteomes" id="UP000283832">
    <property type="component" value="Unassembled WGS sequence"/>
</dbReference>